<dbReference type="GO" id="GO:0019005">
    <property type="term" value="C:SCF ubiquitin ligase complex"/>
    <property type="evidence" value="ECO:0007669"/>
    <property type="project" value="TreeGrafter"/>
</dbReference>
<dbReference type="InterPro" id="IPR001810">
    <property type="entry name" value="F-box_dom"/>
</dbReference>
<keyword evidence="3" id="KW-1185">Reference proteome</keyword>
<dbReference type="SUPFAM" id="SSF81383">
    <property type="entry name" value="F-box domain"/>
    <property type="match status" value="1"/>
</dbReference>
<gene>
    <name evidence="2" type="ORF">DdX_11263</name>
</gene>
<evidence type="ECO:0000313" key="2">
    <source>
        <dbReference type="EMBL" id="KAI1709476.1"/>
    </source>
</evidence>
<accession>A0AAD4R4J7</accession>
<protein>
    <recommendedName>
        <fullName evidence="1">F-box domain-containing protein</fullName>
    </recommendedName>
</protein>
<dbReference type="PANTHER" id="PTHR13318:SF247">
    <property type="entry name" value="GH16156P"/>
    <property type="match status" value="1"/>
</dbReference>
<dbReference type="InterPro" id="IPR032675">
    <property type="entry name" value="LRR_dom_sf"/>
</dbReference>
<dbReference type="Gene3D" id="3.80.10.10">
    <property type="entry name" value="Ribonuclease Inhibitor"/>
    <property type="match status" value="1"/>
</dbReference>
<organism evidence="2 3">
    <name type="scientific">Ditylenchus destructor</name>
    <dbReference type="NCBI Taxonomy" id="166010"/>
    <lineage>
        <taxon>Eukaryota</taxon>
        <taxon>Metazoa</taxon>
        <taxon>Ecdysozoa</taxon>
        <taxon>Nematoda</taxon>
        <taxon>Chromadorea</taxon>
        <taxon>Rhabditida</taxon>
        <taxon>Tylenchina</taxon>
        <taxon>Tylenchomorpha</taxon>
        <taxon>Sphaerularioidea</taxon>
        <taxon>Anguinidae</taxon>
        <taxon>Anguininae</taxon>
        <taxon>Ditylenchus</taxon>
    </lineage>
</organism>
<comment type="caution">
    <text evidence="2">The sequence shown here is derived from an EMBL/GenBank/DDBJ whole genome shotgun (WGS) entry which is preliminary data.</text>
</comment>
<dbReference type="PANTHER" id="PTHR13318">
    <property type="entry name" value="PARTNER OF PAIRED, ISOFORM B-RELATED"/>
    <property type="match status" value="1"/>
</dbReference>
<dbReference type="Proteomes" id="UP001201812">
    <property type="component" value="Unassembled WGS sequence"/>
</dbReference>
<evidence type="ECO:0000259" key="1">
    <source>
        <dbReference type="SMART" id="SM00256"/>
    </source>
</evidence>
<sequence length="616" mass="70816">MANQLQSALDRISRISHELQQASNMLLTAVNNGQVGQSMAAKLEIARRQCLDVLEENNYGKVGRSDIQRPITMNNLDDELLAQIFSHLSTFANVMQSRAICRRWHRVIDSGIDNGQFYCCRVVSKETVGRAMGLLDLLQVLHRLRKHLQKLELETLAVLNHDNPYLWDPFRALFSDMPRLQHLGVLFEVVDRKVFLALMRTFPNPQGIKSLHIRQQPITKLEGQMTSQYGFYEGRPGRFPDCTYYDDDSSMERDRRQYRELSPRKNASRELLNNFLQHFSFLEELHLCGFQDWQLLKVQYVGALEWPPNLRVLKIEDGIDVGFGPNHWRFAGNVFANLALRCSELRELRIVVSPTDFVLMDLVKLFRSLESLDLMFELFHSTINPEPNCEISAGSEIIAPKLRFLRMSTEPKITRAILSALSGRAPRLTEIELFGSVGKKMLGALTNFPALECLTLSRLANDVRDEDLCQIFATHYRLEEFRLHFAPKITLDAIKFLLLHCKRLSRLDIFSAKKVSIASPEAIFGLIAESLETREQDSVPFVLRAGPKFAQKLATSASMPPGLRVCTLELSKHRYVFLKYVYRKSILSDLHIYLPAIKNDDDIYDYYPRVMSDEDE</sequence>
<dbReference type="AlphaFoldDB" id="A0AAD4R4J7"/>
<name>A0AAD4R4J7_9BILA</name>
<dbReference type="SUPFAM" id="SSF52047">
    <property type="entry name" value="RNI-like"/>
    <property type="match status" value="1"/>
</dbReference>
<dbReference type="Pfam" id="PF12937">
    <property type="entry name" value="F-box-like"/>
    <property type="match status" value="1"/>
</dbReference>
<dbReference type="SMART" id="SM00256">
    <property type="entry name" value="FBOX"/>
    <property type="match status" value="1"/>
</dbReference>
<dbReference type="GO" id="GO:0031146">
    <property type="term" value="P:SCF-dependent proteasomal ubiquitin-dependent protein catabolic process"/>
    <property type="evidence" value="ECO:0007669"/>
    <property type="project" value="TreeGrafter"/>
</dbReference>
<dbReference type="InterPro" id="IPR036047">
    <property type="entry name" value="F-box-like_dom_sf"/>
</dbReference>
<proteinExistence type="predicted"/>
<feature type="domain" description="F-box" evidence="1">
    <location>
        <begin position="76"/>
        <end position="118"/>
    </location>
</feature>
<dbReference type="Gene3D" id="1.20.1280.50">
    <property type="match status" value="1"/>
</dbReference>
<dbReference type="EMBL" id="JAKKPZ010000030">
    <property type="protein sequence ID" value="KAI1709476.1"/>
    <property type="molecule type" value="Genomic_DNA"/>
</dbReference>
<evidence type="ECO:0000313" key="3">
    <source>
        <dbReference type="Proteomes" id="UP001201812"/>
    </source>
</evidence>
<reference evidence="2" key="1">
    <citation type="submission" date="2022-01" db="EMBL/GenBank/DDBJ databases">
        <title>Genome Sequence Resource for Two Populations of Ditylenchus destructor, the Migratory Endoparasitic Phytonematode.</title>
        <authorList>
            <person name="Zhang H."/>
            <person name="Lin R."/>
            <person name="Xie B."/>
        </authorList>
    </citation>
    <scope>NUCLEOTIDE SEQUENCE</scope>
    <source>
        <strain evidence="2">BazhouSP</strain>
    </source>
</reference>